<dbReference type="GO" id="GO:0032259">
    <property type="term" value="P:methylation"/>
    <property type="evidence" value="ECO:0007669"/>
    <property type="project" value="UniProtKB-KW"/>
</dbReference>
<keyword evidence="2" id="KW-1185">Reference proteome</keyword>
<evidence type="ECO:0000313" key="1">
    <source>
        <dbReference type="EMBL" id="PWC02313.1"/>
    </source>
</evidence>
<gene>
    <name evidence="1" type="ORF">DF222_02985</name>
</gene>
<dbReference type="Proteomes" id="UP000244989">
    <property type="component" value="Unassembled WGS sequence"/>
</dbReference>
<proteinExistence type="predicted"/>
<protein>
    <submittedName>
        <fullName evidence="1">SAM-dependent methyltransferase</fullName>
    </submittedName>
</protein>
<dbReference type="KEGG" id="cyz:C3B44_05765"/>
<sequence length="428" mass="46742">MNGNHLDVIDDHAWPTIAHPDPAPLGRVGRRLAEAHFASAARKAELALVDGADLIIDHDDFFDRIASAGWTGFAESYMAGEWRSEDVTGVLYKLIGSGYRPRRTQKAKGETGVGELPPELVRLFSGDGMSAFPAIFTSAVSTSVRTSVKSHVPGAGRGREPGKHFVDIRTYDPARNLERDDLGSGQRQATEALLDAANVRAGTHVLEYPSAGGSAAIFAAKRRAAVDTLTGDVEMAAALKERFTLAGVADSVQTVVRDSVLSGVSDWRARYDAIVSVDKLEVITPKQRIAVLRAMDRMLQMGGKVAIQMTVATDEMTTAGRDATRVLGHYIWPGLDYPTVDDMHRLADRHTGLRIISQTHSGSHTIESLKFQALLFAGHTREAAAEGFDAVYRRLWAYQFALRRALFELGMLDTVQLVLTHRNRGGRR</sequence>
<dbReference type="Pfam" id="PF02353">
    <property type="entry name" value="CMAS"/>
    <property type="match status" value="1"/>
</dbReference>
<keyword evidence="1" id="KW-0489">Methyltransferase</keyword>
<dbReference type="SUPFAM" id="SSF53335">
    <property type="entry name" value="S-adenosyl-L-methionine-dependent methyltransferases"/>
    <property type="match status" value="1"/>
</dbReference>
<reference evidence="2" key="1">
    <citation type="submission" date="2018-04" db="EMBL/GenBank/DDBJ databases">
        <authorList>
            <person name="Liu S."/>
            <person name="Wang Z."/>
            <person name="Li J."/>
        </authorList>
    </citation>
    <scope>NUCLEOTIDE SEQUENCE [LARGE SCALE GENOMIC DNA]</scope>
    <source>
        <strain evidence="2">2189</strain>
    </source>
</reference>
<dbReference type="PANTHER" id="PTHR43667:SF2">
    <property type="entry name" value="FATTY ACID C-METHYL TRANSFERASE"/>
    <property type="match status" value="1"/>
</dbReference>
<dbReference type="Gene3D" id="3.40.50.150">
    <property type="entry name" value="Vaccinia Virus protein VP39"/>
    <property type="match status" value="1"/>
</dbReference>
<organism evidence="1 2">
    <name type="scientific">Corynebacterium yudongzhengii</name>
    <dbReference type="NCBI Taxonomy" id="2080740"/>
    <lineage>
        <taxon>Bacteria</taxon>
        <taxon>Bacillati</taxon>
        <taxon>Actinomycetota</taxon>
        <taxon>Actinomycetes</taxon>
        <taxon>Mycobacteriales</taxon>
        <taxon>Corynebacteriaceae</taxon>
        <taxon>Corynebacterium</taxon>
    </lineage>
</organism>
<dbReference type="InterPro" id="IPR029063">
    <property type="entry name" value="SAM-dependent_MTases_sf"/>
</dbReference>
<dbReference type="RefSeq" id="WP_108431536.1">
    <property type="nucleotide sequence ID" value="NZ_CP026947.1"/>
</dbReference>
<name>A0A2U1T8J3_9CORY</name>
<dbReference type="InterPro" id="IPR050723">
    <property type="entry name" value="CFA/CMAS"/>
</dbReference>
<dbReference type="AlphaFoldDB" id="A0A2U1T8J3"/>
<evidence type="ECO:0000313" key="2">
    <source>
        <dbReference type="Proteomes" id="UP000244989"/>
    </source>
</evidence>
<dbReference type="PANTHER" id="PTHR43667">
    <property type="entry name" value="CYCLOPROPANE-FATTY-ACYL-PHOSPHOLIPID SYNTHASE"/>
    <property type="match status" value="1"/>
</dbReference>
<keyword evidence="1" id="KW-0808">Transferase</keyword>
<dbReference type="GO" id="GO:0008168">
    <property type="term" value="F:methyltransferase activity"/>
    <property type="evidence" value="ECO:0007669"/>
    <property type="project" value="UniProtKB-KW"/>
</dbReference>
<comment type="caution">
    <text evidence="1">The sequence shown here is derived from an EMBL/GenBank/DDBJ whole genome shotgun (WGS) entry which is preliminary data.</text>
</comment>
<dbReference type="EMBL" id="QEEZ01000004">
    <property type="protein sequence ID" value="PWC02313.1"/>
    <property type="molecule type" value="Genomic_DNA"/>
</dbReference>
<dbReference type="OrthoDB" id="9782855at2"/>
<accession>A0A2U1T8J3</accession>